<dbReference type="KEGG" id="xcv:XCV2098"/>
<reference evidence="1 2" key="1">
    <citation type="journal article" date="2005" name="J. Bacteriol.">
        <title>Insights into genome plasticity and pathogenicity of the plant pathogenic Bacterium Xanthomonas campestris pv. vesicatoria revealed by the complete genome sequence.</title>
        <authorList>
            <person name="Thieme F."/>
            <person name="Koebnik R."/>
            <person name="Bekel T."/>
            <person name="Berger C."/>
            <person name="Boch J."/>
            <person name="Buettner D."/>
            <person name="Caldana C."/>
            <person name="Gaigalat L."/>
            <person name="Goesmann A."/>
            <person name="Kay S."/>
            <person name="Kirchner O."/>
            <person name="Lanz C."/>
            <person name="Linke B."/>
            <person name="McHardy A.C."/>
            <person name="Meyer F."/>
            <person name="Mittenhuber G."/>
            <person name="Nies D.H."/>
            <person name="Niesbach-Kloesgen U."/>
            <person name="Patschkowski T."/>
            <person name="Rueckert C."/>
            <person name="Rupp O."/>
            <person name="Schneicker S."/>
            <person name="Schuster S.C."/>
            <person name="Vorhoelter F.J."/>
            <person name="Weber E."/>
            <person name="Puehler A."/>
            <person name="Bonas U."/>
            <person name="Bartels D."/>
            <person name="Kaiser O."/>
        </authorList>
    </citation>
    <scope>NUCLEOTIDE SEQUENCE [LARGE SCALE GENOMIC DNA]</scope>
    <source>
        <strain evidence="1 2">85-10</strain>
    </source>
</reference>
<evidence type="ECO:0000313" key="2">
    <source>
        <dbReference type="Proteomes" id="UP000007069"/>
    </source>
</evidence>
<sequence length="78" mass="8913">MACAPGKIHERLLCNASSASEKFLQSCIDVRHRLHGKISLQPQCRFQHRQDLQPTRFGAHLRHGGMKRPHHWSQGPVP</sequence>
<gene>
    <name evidence="1" type="ordered locus">XCV2098</name>
</gene>
<evidence type="ECO:0000313" key="1">
    <source>
        <dbReference type="EMBL" id="CAJ23775.1"/>
    </source>
</evidence>
<dbReference type="AlphaFoldDB" id="Q3BTT4"/>
<protein>
    <submittedName>
        <fullName evidence="1">Uncharacterized protein</fullName>
    </submittedName>
</protein>
<proteinExistence type="predicted"/>
<dbReference type="HOGENOM" id="CLU_2621161_0_0_6"/>
<name>Q3BTT4_XANE5</name>
<dbReference type="EMBL" id="AM039952">
    <property type="protein sequence ID" value="CAJ23775.1"/>
    <property type="molecule type" value="Genomic_DNA"/>
</dbReference>
<organism evidence="2">
    <name type="scientific">Xanthomonas euvesicatoria pv. vesicatoria (strain 85-10)</name>
    <name type="common">Xanthomonas campestris pv. vesicatoria</name>
    <dbReference type="NCBI Taxonomy" id="316273"/>
    <lineage>
        <taxon>Bacteria</taxon>
        <taxon>Pseudomonadati</taxon>
        <taxon>Pseudomonadota</taxon>
        <taxon>Gammaproteobacteria</taxon>
        <taxon>Lysobacterales</taxon>
        <taxon>Lysobacteraceae</taxon>
        <taxon>Xanthomonas</taxon>
    </lineage>
</organism>
<accession>Q3BTT4</accession>
<dbReference type="Proteomes" id="UP000007069">
    <property type="component" value="Chromosome"/>
</dbReference>